<dbReference type="GeneID" id="20206328"/>
<proteinExistence type="predicted"/>
<dbReference type="HOGENOM" id="CLU_1580234_0_0_1"/>
<dbReference type="PANTHER" id="PTHR10075:SF100">
    <property type="entry name" value="FASCICLIN-2"/>
    <property type="match status" value="1"/>
</dbReference>
<reference evidence="4" key="3">
    <citation type="submission" date="2015-06" db="UniProtKB">
        <authorList>
            <consortium name="EnsemblMetazoa"/>
        </authorList>
    </citation>
    <scope>IDENTIFICATION</scope>
</reference>
<protein>
    <recommendedName>
        <fullName evidence="2">Ig-like domain-containing protein</fullName>
    </recommendedName>
</protein>
<dbReference type="Gene3D" id="2.60.40.10">
    <property type="entry name" value="Immunoglobulins"/>
    <property type="match status" value="2"/>
</dbReference>
<dbReference type="STRING" id="6412.T1FBX9"/>
<dbReference type="OrthoDB" id="6244967at2759"/>
<accession>T1FBX9</accession>
<dbReference type="EMBL" id="KB097269">
    <property type="protein sequence ID" value="ESN97944.1"/>
    <property type="molecule type" value="Genomic_DNA"/>
</dbReference>
<dbReference type="PROSITE" id="PS50835">
    <property type="entry name" value="IG_LIKE"/>
    <property type="match status" value="1"/>
</dbReference>
<dbReference type="SUPFAM" id="SSF48726">
    <property type="entry name" value="Immunoglobulin"/>
    <property type="match status" value="2"/>
</dbReference>
<dbReference type="AlphaFoldDB" id="T1FBX9"/>
<dbReference type="KEGG" id="hro:HELRODRAFT_177608"/>
<dbReference type="EnsemblMetazoa" id="HelroT177608">
    <property type="protein sequence ID" value="HelroP177608"/>
    <property type="gene ID" value="HelroG177608"/>
</dbReference>
<evidence type="ECO:0000256" key="1">
    <source>
        <dbReference type="ARBA" id="ARBA00023319"/>
    </source>
</evidence>
<dbReference type="SMART" id="SM00408">
    <property type="entry name" value="IGc2"/>
    <property type="match status" value="2"/>
</dbReference>
<dbReference type="InterPro" id="IPR013098">
    <property type="entry name" value="Ig_I-set"/>
</dbReference>
<dbReference type="EMBL" id="AMQM01006109">
    <property type="status" value="NOT_ANNOTATED_CDS"/>
    <property type="molecule type" value="Genomic_DNA"/>
</dbReference>
<dbReference type="Pfam" id="PF07679">
    <property type="entry name" value="I-set"/>
    <property type="match status" value="1"/>
</dbReference>
<dbReference type="Pfam" id="PF13927">
    <property type="entry name" value="Ig_3"/>
    <property type="match status" value="1"/>
</dbReference>
<keyword evidence="5" id="KW-1185">Reference proteome</keyword>
<reference evidence="5" key="1">
    <citation type="submission" date="2012-12" db="EMBL/GenBank/DDBJ databases">
        <authorList>
            <person name="Hellsten U."/>
            <person name="Grimwood J."/>
            <person name="Chapman J.A."/>
            <person name="Shapiro H."/>
            <person name="Aerts A."/>
            <person name="Otillar R.P."/>
            <person name="Terry A.Y."/>
            <person name="Boore J.L."/>
            <person name="Simakov O."/>
            <person name="Marletaz F."/>
            <person name="Cho S.-J."/>
            <person name="Edsinger-Gonzales E."/>
            <person name="Havlak P."/>
            <person name="Kuo D.-H."/>
            <person name="Larsson T."/>
            <person name="Lv J."/>
            <person name="Arendt D."/>
            <person name="Savage R."/>
            <person name="Osoegawa K."/>
            <person name="de Jong P."/>
            <person name="Lindberg D.R."/>
            <person name="Seaver E.C."/>
            <person name="Weisblat D.A."/>
            <person name="Putnam N.H."/>
            <person name="Grigoriev I.V."/>
            <person name="Rokhsar D.S."/>
        </authorList>
    </citation>
    <scope>NUCLEOTIDE SEQUENCE</scope>
</reference>
<dbReference type="InterPro" id="IPR007110">
    <property type="entry name" value="Ig-like_dom"/>
</dbReference>
<keyword evidence="1" id="KW-0393">Immunoglobulin domain</keyword>
<dbReference type="PANTHER" id="PTHR10075">
    <property type="entry name" value="BASIGIN RELATED"/>
    <property type="match status" value="1"/>
</dbReference>
<dbReference type="RefSeq" id="XP_009024014.1">
    <property type="nucleotide sequence ID" value="XM_009025766.1"/>
</dbReference>
<reference evidence="3 5" key="2">
    <citation type="journal article" date="2013" name="Nature">
        <title>Insights into bilaterian evolution from three spiralian genomes.</title>
        <authorList>
            <person name="Simakov O."/>
            <person name="Marletaz F."/>
            <person name="Cho S.J."/>
            <person name="Edsinger-Gonzales E."/>
            <person name="Havlak P."/>
            <person name="Hellsten U."/>
            <person name="Kuo D.H."/>
            <person name="Larsson T."/>
            <person name="Lv J."/>
            <person name="Arendt D."/>
            <person name="Savage R."/>
            <person name="Osoegawa K."/>
            <person name="de Jong P."/>
            <person name="Grimwood J."/>
            <person name="Chapman J.A."/>
            <person name="Shapiro H."/>
            <person name="Aerts A."/>
            <person name="Otillar R.P."/>
            <person name="Terry A.Y."/>
            <person name="Boore J.L."/>
            <person name="Grigoriev I.V."/>
            <person name="Lindberg D.R."/>
            <person name="Seaver E.C."/>
            <person name="Weisblat D.A."/>
            <person name="Putnam N.H."/>
            <person name="Rokhsar D.S."/>
        </authorList>
    </citation>
    <scope>NUCLEOTIDE SEQUENCE</scope>
</reference>
<dbReference type="Proteomes" id="UP000015101">
    <property type="component" value="Unassembled WGS sequence"/>
</dbReference>
<dbReference type="InterPro" id="IPR003599">
    <property type="entry name" value="Ig_sub"/>
</dbReference>
<dbReference type="InterPro" id="IPR003598">
    <property type="entry name" value="Ig_sub2"/>
</dbReference>
<dbReference type="InterPro" id="IPR013783">
    <property type="entry name" value="Ig-like_fold"/>
</dbReference>
<dbReference type="InterPro" id="IPR036179">
    <property type="entry name" value="Ig-like_dom_sf"/>
</dbReference>
<sequence length="169" mass="19007">MWSSPTNDLALAGQTKRMKCIFSGYPTPNVTWTRLDRELPARIEYPQKGIHVDVSDQGVYECKGKNARGEERVVVRLTVESTPYWKDGRGPEEVNTSEDENATITCHAEGIPKPDVQFFINGESLKNLPDSPKRIFDAEKSQLTFLSVSSLDTRVAIKQKTSESLNVIY</sequence>
<evidence type="ECO:0000313" key="5">
    <source>
        <dbReference type="Proteomes" id="UP000015101"/>
    </source>
</evidence>
<gene>
    <name evidence="4" type="primary">20206328</name>
    <name evidence="3" type="ORF">HELRODRAFT_177608</name>
</gene>
<organism evidence="4 5">
    <name type="scientific">Helobdella robusta</name>
    <name type="common">Californian leech</name>
    <dbReference type="NCBI Taxonomy" id="6412"/>
    <lineage>
        <taxon>Eukaryota</taxon>
        <taxon>Metazoa</taxon>
        <taxon>Spiralia</taxon>
        <taxon>Lophotrochozoa</taxon>
        <taxon>Annelida</taxon>
        <taxon>Clitellata</taxon>
        <taxon>Hirudinea</taxon>
        <taxon>Rhynchobdellida</taxon>
        <taxon>Glossiphoniidae</taxon>
        <taxon>Helobdella</taxon>
    </lineage>
</organism>
<dbReference type="InParanoid" id="T1FBX9"/>
<feature type="domain" description="Ig-like" evidence="2">
    <location>
        <begin position="1"/>
        <end position="78"/>
    </location>
</feature>
<dbReference type="EMBL" id="AMQM01006110">
    <property type="status" value="NOT_ANNOTATED_CDS"/>
    <property type="molecule type" value="Genomic_DNA"/>
</dbReference>
<evidence type="ECO:0000259" key="2">
    <source>
        <dbReference type="PROSITE" id="PS50835"/>
    </source>
</evidence>
<evidence type="ECO:0000313" key="3">
    <source>
        <dbReference type="EMBL" id="ESN97944.1"/>
    </source>
</evidence>
<dbReference type="SMART" id="SM00409">
    <property type="entry name" value="IG"/>
    <property type="match status" value="2"/>
</dbReference>
<evidence type="ECO:0000313" key="4">
    <source>
        <dbReference type="EnsemblMetazoa" id="HelroP177608"/>
    </source>
</evidence>
<name>T1FBX9_HELRO</name>
<dbReference type="CTD" id="20206328"/>
<dbReference type="eggNOG" id="KOG3513">
    <property type="taxonomic scope" value="Eukaryota"/>
</dbReference>